<protein>
    <submittedName>
        <fullName evidence="4">D-alanyl-D-alanine carboxypeptidase/D-alanyl-D-alanine-endopeptidase</fullName>
    </submittedName>
</protein>
<feature type="transmembrane region" description="Helical" evidence="3">
    <location>
        <begin position="12"/>
        <end position="37"/>
    </location>
</feature>
<gene>
    <name evidence="4" type="primary">dacB</name>
    <name evidence="4" type="ORF">GCM10009849_23140</name>
</gene>
<dbReference type="Pfam" id="PF02113">
    <property type="entry name" value="Peptidase_S13"/>
    <property type="match status" value="2"/>
</dbReference>
<sequence length="498" mass="48412">MSTQRGPRAPLTGLWAPLAAAVALAVAVAVVLVATGLATHARSALFPAPTPTATTPGWLAPPSSAPALAGAAPLSTAAPVPEADRLARDLAPRLALGTGSIGGTVLDAATGRVLFSQAGGDGRVPASNLKLLTAAAVLTSLGPDARLRTRVVRPDAGTVVLAGGGDAMLAAGSSQPDAVMGRAGLATLAADTAKALAPAAGAAHDAAASPQPAPSPPRTVTVRLDDTLFTGPALSPAWDPADVAAGEIAPVYALALNGARAAPGAAGPRPEDTALDAANAFRDALAAALAGTGVTVAAGVSRVAAPAEGQELAAVESAPLGEQVDYMLRESDNYLAEVLARLAAHAQGGPAANEGAVAALRAAAVQVLGTADGLEIADACGLSLGNRISPTALATLVREMTVGSDERLRAALGGFPVAALDGTLGSRFAGSAAAGAGVVRAKTGTLNTVAALSGYTVDADGRLLAFAFVANGLDPGRRGEAVQALDGAAAALAACGCR</sequence>
<comment type="similarity">
    <text evidence="1">Belongs to the peptidase S13 family.</text>
</comment>
<evidence type="ECO:0000256" key="2">
    <source>
        <dbReference type="ARBA" id="ARBA00022801"/>
    </source>
</evidence>
<dbReference type="InterPro" id="IPR012338">
    <property type="entry name" value="Beta-lactam/transpept-like"/>
</dbReference>
<keyword evidence="2" id="KW-0378">Hydrolase</keyword>
<dbReference type="EMBL" id="BAAAQW010000006">
    <property type="protein sequence ID" value="GAA2200883.1"/>
    <property type="molecule type" value="Genomic_DNA"/>
</dbReference>
<dbReference type="Proteomes" id="UP001500432">
    <property type="component" value="Unassembled WGS sequence"/>
</dbReference>
<dbReference type="SUPFAM" id="SSF56601">
    <property type="entry name" value="beta-lactamase/transpeptidase-like"/>
    <property type="match status" value="1"/>
</dbReference>
<dbReference type="GO" id="GO:0004180">
    <property type="term" value="F:carboxypeptidase activity"/>
    <property type="evidence" value="ECO:0007669"/>
    <property type="project" value="UniProtKB-KW"/>
</dbReference>
<keyword evidence="3" id="KW-0812">Transmembrane</keyword>
<dbReference type="NCBIfam" id="TIGR00666">
    <property type="entry name" value="PBP4"/>
    <property type="match status" value="1"/>
</dbReference>
<proteinExistence type="inferred from homology"/>
<accession>A0ABN3BW78</accession>
<keyword evidence="5" id="KW-1185">Reference proteome</keyword>
<evidence type="ECO:0000313" key="5">
    <source>
        <dbReference type="Proteomes" id="UP001500432"/>
    </source>
</evidence>
<name>A0ABN3BW78_9MICC</name>
<keyword evidence="3" id="KW-0472">Membrane</keyword>
<dbReference type="PANTHER" id="PTHR30023:SF0">
    <property type="entry name" value="PENICILLIN-SENSITIVE CARBOXYPEPTIDASE A"/>
    <property type="match status" value="1"/>
</dbReference>
<dbReference type="Gene3D" id="3.40.710.10">
    <property type="entry name" value="DD-peptidase/beta-lactamase superfamily"/>
    <property type="match status" value="2"/>
</dbReference>
<reference evidence="4 5" key="1">
    <citation type="journal article" date="2019" name="Int. J. Syst. Evol. Microbiol.">
        <title>The Global Catalogue of Microorganisms (GCM) 10K type strain sequencing project: providing services to taxonomists for standard genome sequencing and annotation.</title>
        <authorList>
            <consortium name="The Broad Institute Genomics Platform"/>
            <consortium name="The Broad Institute Genome Sequencing Center for Infectious Disease"/>
            <person name="Wu L."/>
            <person name="Ma J."/>
        </authorList>
    </citation>
    <scope>NUCLEOTIDE SEQUENCE [LARGE SCALE GENOMIC DNA]</scope>
    <source>
        <strain evidence="4 5">JCM 16034</strain>
    </source>
</reference>
<dbReference type="RefSeq" id="WP_344299880.1">
    <property type="nucleotide sequence ID" value="NZ_BAAAQW010000006.1"/>
</dbReference>
<dbReference type="PRINTS" id="PR00922">
    <property type="entry name" value="DADACBPTASE3"/>
</dbReference>
<evidence type="ECO:0000256" key="1">
    <source>
        <dbReference type="ARBA" id="ARBA00006096"/>
    </source>
</evidence>
<evidence type="ECO:0000256" key="3">
    <source>
        <dbReference type="SAM" id="Phobius"/>
    </source>
</evidence>
<keyword evidence="4" id="KW-0645">Protease</keyword>
<keyword evidence="3" id="KW-1133">Transmembrane helix</keyword>
<keyword evidence="4" id="KW-0121">Carboxypeptidase</keyword>
<organism evidence="4 5">
    <name type="scientific">Sinomonas flava</name>
    <dbReference type="NCBI Taxonomy" id="496857"/>
    <lineage>
        <taxon>Bacteria</taxon>
        <taxon>Bacillati</taxon>
        <taxon>Actinomycetota</taxon>
        <taxon>Actinomycetes</taxon>
        <taxon>Micrococcales</taxon>
        <taxon>Micrococcaceae</taxon>
        <taxon>Sinomonas</taxon>
    </lineage>
</organism>
<evidence type="ECO:0000313" key="4">
    <source>
        <dbReference type="EMBL" id="GAA2200883.1"/>
    </source>
</evidence>
<comment type="caution">
    <text evidence="4">The sequence shown here is derived from an EMBL/GenBank/DDBJ whole genome shotgun (WGS) entry which is preliminary data.</text>
</comment>
<dbReference type="InterPro" id="IPR000667">
    <property type="entry name" value="Peptidase_S13"/>
</dbReference>
<dbReference type="PANTHER" id="PTHR30023">
    <property type="entry name" value="D-ALANYL-D-ALANINE CARBOXYPEPTIDASE"/>
    <property type="match status" value="1"/>
</dbReference>